<sequence length="87" mass="9188">MPSVPAVQSLTQPAFQTLLYLPEVQTVTLPAVQTMPNIPAVSTPPYLSAVQTLPTCSSGPAASSRDSARPPFFSFKSVPQLLTRTSA</sequence>
<reference evidence="1" key="2">
    <citation type="submission" date="2020-11" db="EMBL/GenBank/DDBJ databases">
        <authorList>
            <person name="McCartney M.A."/>
            <person name="Auch B."/>
            <person name="Kono T."/>
            <person name="Mallez S."/>
            <person name="Becker A."/>
            <person name="Gohl D.M."/>
            <person name="Silverstein K.A.T."/>
            <person name="Koren S."/>
            <person name="Bechman K.B."/>
            <person name="Herman A."/>
            <person name="Abrahante J.E."/>
            <person name="Garbe J."/>
        </authorList>
    </citation>
    <scope>NUCLEOTIDE SEQUENCE</scope>
    <source>
        <strain evidence="1">Duluth1</strain>
        <tissue evidence="1">Whole animal</tissue>
    </source>
</reference>
<dbReference type="Proteomes" id="UP000828390">
    <property type="component" value="Unassembled WGS sequence"/>
</dbReference>
<dbReference type="AlphaFoldDB" id="A0A9D4K3M9"/>
<reference evidence="1" key="1">
    <citation type="journal article" date="2019" name="bioRxiv">
        <title>The Genome of the Zebra Mussel, Dreissena polymorpha: A Resource for Invasive Species Research.</title>
        <authorList>
            <person name="McCartney M.A."/>
            <person name="Auch B."/>
            <person name="Kono T."/>
            <person name="Mallez S."/>
            <person name="Zhang Y."/>
            <person name="Obille A."/>
            <person name="Becker A."/>
            <person name="Abrahante J.E."/>
            <person name="Garbe J."/>
            <person name="Badalamenti J.P."/>
            <person name="Herman A."/>
            <person name="Mangelson H."/>
            <person name="Liachko I."/>
            <person name="Sullivan S."/>
            <person name="Sone E.D."/>
            <person name="Koren S."/>
            <person name="Silverstein K.A.T."/>
            <person name="Beckman K.B."/>
            <person name="Gohl D.M."/>
        </authorList>
    </citation>
    <scope>NUCLEOTIDE SEQUENCE</scope>
    <source>
        <strain evidence="1">Duluth1</strain>
        <tissue evidence="1">Whole animal</tissue>
    </source>
</reference>
<comment type="caution">
    <text evidence="1">The sequence shown here is derived from an EMBL/GenBank/DDBJ whole genome shotgun (WGS) entry which is preliminary data.</text>
</comment>
<accession>A0A9D4K3M9</accession>
<keyword evidence="2" id="KW-1185">Reference proteome</keyword>
<proteinExistence type="predicted"/>
<protein>
    <submittedName>
        <fullName evidence="1">Uncharacterized protein</fullName>
    </submittedName>
</protein>
<dbReference type="EMBL" id="JAIWYP010000004">
    <property type="protein sequence ID" value="KAH3832416.1"/>
    <property type="molecule type" value="Genomic_DNA"/>
</dbReference>
<organism evidence="1 2">
    <name type="scientific">Dreissena polymorpha</name>
    <name type="common">Zebra mussel</name>
    <name type="synonym">Mytilus polymorpha</name>
    <dbReference type="NCBI Taxonomy" id="45954"/>
    <lineage>
        <taxon>Eukaryota</taxon>
        <taxon>Metazoa</taxon>
        <taxon>Spiralia</taxon>
        <taxon>Lophotrochozoa</taxon>
        <taxon>Mollusca</taxon>
        <taxon>Bivalvia</taxon>
        <taxon>Autobranchia</taxon>
        <taxon>Heteroconchia</taxon>
        <taxon>Euheterodonta</taxon>
        <taxon>Imparidentia</taxon>
        <taxon>Neoheterodontei</taxon>
        <taxon>Myida</taxon>
        <taxon>Dreissenoidea</taxon>
        <taxon>Dreissenidae</taxon>
        <taxon>Dreissena</taxon>
    </lineage>
</organism>
<gene>
    <name evidence="1" type="ORF">DPMN_105703</name>
</gene>
<name>A0A9D4K3M9_DREPO</name>
<evidence type="ECO:0000313" key="1">
    <source>
        <dbReference type="EMBL" id="KAH3832416.1"/>
    </source>
</evidence>
<evidence type="ECO:0000313" key="2">
    <source>
        <dbReference type="Proteomes" id="UP000828390"/>
    </source>
</evidence>